<dbReference type="InterPro" id="IPR045584">
    <property type="entry name" value="Pilin-like"/>
</dbReference>
<keyword evidence="1" id="KW-0812">Transmembrane</keyword>
<proteinExistence type="predicted"/>
<evidence type="ECO:0008006" key="3">
    <source>
        <dbReference type="Google" id="ProtNLM"/>
    </source>
</evidence>
<evidence type="ECO:0000313" key="2">
    <source>
        <dbReference type="EMBL" id="KKL23938.1"/>
    </source>
</evidence>
<organism evidence="2">
    <name type="scientific">marine sediment metagenome</name>
    <dbReference type="NCBI Taxonomy" id="412755"/>
    <lineage>
        <taxon>unclassified sequences</taxon>
        <taxon>metagenomes</taxon>
        <taxon>ecological metagenomes</taxon>
    </lineage>
</organism>
<sequence>LEIMIVIGLFALLVGISIPFGLDVYRSYVLISETRNMVSFLRRAETLSFTNTRNDSYGVMVMNDRFVVFRGASFATRDTAFDEEYLRSPLVIVSGIAHIVFAAVTGRPDIMGTTTFSNGVNEQTVFINEHGTLFW</sequence>
<reference evidence="2" key="1">
    <citation type="journal article" date="2015" name="Nature">
        <title>Complex archaea that bridge the gap between prokaryotes and eukaryotes.</title>
        <authorList>
            <person name="Spang A."/>
            <person name="Saw J.H."/>
            <person name="Jorgensen S.L."/>
            <person name="Zaremba-Niedzwiedzka K."/>
            <person name="Martijn J."/>
            <person name="Lind A.E."/>
            <person name="van Eijk R."/>
            <person name="Schleper C."/>
            <person name="Guy L."/>
            <person name="Ettema T.J."/>
        </authorList>
    </citation>
    <scope>NUCLEOTIDE SEQUENCE</scope>
</reference>
<keyword evidence="1" id="KW-1133">Transmembrane helix</keyword>
<dbReference type="AlphaFoldDB" id="A0A0F9EJ52"/>
<gene>
    <name evidence="2" type="ORF">LCGC14_2420370</name>
</gene>
<dbReference type="SUPFAM" id="SSF54523">
    <property type="entry name" value="Pili subunits"/>
    <property type="match status" value="1"/>
</dbReference>
<feature type="non-terminal residue" evidence="2">
    <location>
        <position position="1"/>
    </location>
</feature>
<name>A0A0F9EJ52_9ZZZZ</name>
<feature type="transmembrane region" description="Helical" evidence="1">
    <location>
        <begin position="6"/>
        <end position="25"/>
    </location>
</feature>
<dbReference type="EMBL" id="LAZR01036780">
    <property type="protein sequence ID" value="KKL23938.1"/>
    <property type="molecule type" value="Genomic_DNA"/>
</dbReference>
<keyword evidence="1" id="KW-0472">Membrane</keyword>
<protein>
    <recommendedName>
        <fullName evidence="3">General secretion pathway GspH domain-containing protein</fullName>
    </recommendedName>
</protein>
<comment type="caution">
    <text evidence="2">The sequence shown here is derived from an EMBL/GenBank/DDBJ whole genome shotgun (WGS) entry which is preliminary data.</text>
</comment>
<accession>A0A0F9EJ52</accession>
<evidence type="ECO:0000256" key="1">
    <source>
        <dbReference type="SAM" id="Phobius"/>
    </source>
</evidence>